<evidence type="ECO:0000313" key="2">
    <source>
        <dbReference type="EMBL" id="SVB11398.1"/>
    </source>
</evidence>
<dbReference type="Gene3D" id="3.10.129.10">
    <property type="entry name" value="Hotdog Thioesterase"/>
    <property type="match status" value="1"/>
</dbReference>
<accession>A0A382BC98</accession>
<sequence length="130" mass="14657">MNKFSCGYELKSIKNKIIQSNVNNYAKASGDLNPIHLNESFAKKSIFKNTIAHGMMIGGILSEMLFAEYGDLWLSKSSIDIKFKAPVYMNEEITTYGKVIKNEDNKLKIDLMVHKNNGTEAIKGFAIIEF</sequence>
<dbReference type="PRINTS" id="PR01483">
    <property type="entry name" value="FASYNTHASE"/>
</dbReference>
<dbReference type="GO" id="GO:0006633">
    <property type="term" value="P:fatty acid biosynthetic process"/>
    <property type="evidence" value="ECO:0007669"/>
    <property type="project" value="InterPro"/>
</dbReference>
<gene>
    <name evidence="2" type="ORF">METZ01_LOCUS164252</name>
</gene>
<dbReference type="PANTHER" id="PTHR43841">
    <property type="entry name" value="3-HYDROXYACYL-THIOESTER DEHYDRATASE HTDX-RELATED"/>
    <property type="match status" value="1"/>
</dbReference>
<protein>
    <recommendedName>
        <fullName evidence="1">MaoC-like domain-containing protein</fullName>
    </recommendedName>
</protein>
<evidence type="ECO:0000259" key="1">
    <source>
        <dbReference type="Pfam" id="PF01575"/>
    </source>
</evidence>
<proteinExistence type="predicted"/>
<name>A0A382BC98_9ZZZZ</name>
<dbReference type="EMBL" id="UINC01029151">
    <property type="protein sequence ID" value="SVB11398.1"/>
    <property type="molecule type" value="Genomic_DNA"/>
</dbReference>
<dbReference type="InterPro" id="IPR002539">
    <property type="entry name" value="MaoC-like_dom"/>
</dbReference>
<organism evidence="2">
    <name type="scientific">marine metagenome</name>
    <dbReference type="NCBI Taxonomy" id="408172"/>
    <lineage>
        <taxon>unclassified sequences</taxon>
        <taxon>metagenomes</taxon>
        <taxon>ecological metagenomes</taxon>
    </lineage>
</organism>
<reference evidence="2" key="1">
    <citation type="submission" date="2018-05" db="EMBL/GenBank/DDBJ databases">
        <authorList>
            <person name="Lanie J.A."/>
            <person name="Ng W.-L."/>
            <person name="Kazmierczak K.M."/>
            <person name="Andrzejewski T.M."/>
            <person name="Davidsen T.M."/>
            <person name="Wayne K.J."/>
            <person name="Tettelin H."/>
            <person name="Glass J.I."/>
            <person name="Rusch D."/>
            <person name="Podicherti R."/>
            <person name="Tsui H.-C.T."/>
            <person name="Winkler M.E."/>
        </authorList>
    </citation>
    <scope>NUCLEOTIDE SEQUENCE</scope>
</reference>
<dbReference type="SUPFAM" id="SSF54637">
    <property type="entry name" value="Thioesterase/thiol ester dehydrase-isomerase"/>
    <property type="match status" value="1"/>
</dbReference>
<feature type="domain" description="MaoC-like" evidence="1">
    <location>
        <begin position="14"/>
        <end position="113"/>
    </location>
</feature>
<dbReference type="PANTHER" id="PTHR43841:SF3">
    <property type="entry name" value="(3R)-HYDROXYACYL-ACP DEHYDRATASE SUBUNIT HADB"/>
    <property type="match status" value="1"/>
</dbReference>
<dbReference type="InterPro" id="IPR003965">
    <property type="entry name" value="Fatty_acid_synthase"/>
</dbReference>
<dbReference type="AlphaFoldDB" id="A0A382BC98"/>
<dbReference type="Pfam" id="PF01575">
    <property type="entry name" value="MaoC_dehydratas"/>
    <property type="match status" value="1"/>
</dbReference>
<dbReference type="GO" id="GO:0004312">
    <property type="term" value="F:fatty acid synthase activity"/>
    <property type="evidence" value="ECO:0007669"/>
    <property type="project" value="InterPro"/>
</dbReference>
<dbReference type="GO" id="GO:0005835">
    <property type="term" value="C:fatty acid synthase complex"/>
    <property type="evidence" value="ECO:0007669"/>
    <property type="project" value="InterPro"/>
</dbReference>
<dbReference type="InterPro" id="IPR029069">
    <property type="entry name" value="HotDog_dom_sf"/>
</dbReference>